<keyword evidence="2" id="KW-1185">Reference proteome</keyword>
<sequence>MAGDEFVLLQGGQDTTGLGTIGATPAAEAYLGETEGRDFAEGLRFGPATPRMGTTGYPITAQTDRELLSRFGLQPGDVIVGIDNLPLDASRMAALGNELATMDKVEIAYERGGIVEDRLLKFKRPASARIAHDRAEQGDIRPGGSGPYR</sequence>
<dbReference type="AlphaFoldDB" id="A0A917DLL1"/>
<evidence type="ECO:0000313" key="2">
    <source>
        <dbReference type="Proteomes" id="UP000598997"/>
    </source>
</evidence>
<protein>
    <recommendedName>
        <fullName evidence="3">PDZ domain-containing protein</fullName>
    </recommendedName>
</protein>
<dbReference type="EMBL" id="BMIO01000008">
    <property type="protein sequence ID" value="GGD50141.1"/>
    <property type="molecule type" value="Genomic_DNA"/>
</dbReference>
<dbReference type="InterPro" id="IPR036034">
    <property type="entry name" value="PDZ_sf"/>
</dbReference>
<comment type="caution">
    <text evidence="1">The sequence shown here is derived from an EMBL/GenBank/DDBJ whole genome shotgun (WGS) entry which is preliminary data.</text>
</comment>
<evidence type="ECO:0000313" key="1">
    <source>
        <dbReference type="EMBL" id="GGD50141.1"/>
    </source>
</evidence>
<dbReference type="SUPFAM" id="SSF50156">
    <property type="entry name" value="PDZ domain-like"/>
    <property type="match status" value="1"/>
</dbReference>
<name>A0A917DLL1_9SPHN</name>
<proteinExistence type="predicted"/>
<reference evidence="1 2" key="1">
    <citation type="journal article" date="2014" name="Int. J. Syst. Evol. Microbiol.">
        <title>Complete genome sequence of Corynebacterium casei LMG S-19264T (=DSM 44701T), isolated from a smear-ripened cheese.</title>
        <authorList>
            <consortium name="US DOE Joint Genome Institute (JGI-PGF)"/>
            <person name="Walter F."/>
            <person name="Albersmeier A."/>
            <person name="Kalinowski J."/>
            <person name="Ruckert C."/>
        </authorList>
    </citation>
    <scope>NUCLEOTIDE SEQUENCE [LARGE SCALE GENOMIC DNA]</scope>
    <source>
        <strain evidence="1 2">CGMCC 1.15358</strain>
    </source>
</reference>
<evidence type="ECO:0008006" key="3">
    <source>
        <dbReference type="Google" id="ProtNLM"/>
    </source>
</evidence>
<gene>
    <name evidence="1" type="ORF">GCM10010989_25540</name>
</gene>
<dbReference type="Proteomes" id="UP000598997">
    <property type="component" value="Unassembled WGS sequence"/>
</dbReference>
<organism evidence="1 2">
    <name type="scientific">Croceicoccus pelagius</name>
    <dbReference type="NCBI Taxonomy" id="1703341"/>
    <lineage>
        <taxon>Bacteria</taxon>
        <taxon>Pseudomonadati</taxon>
        <taxon>Pseudomonadota</taxon>
        <taxon>Alphaproteobacteria</taxon>
        <taxon>Sphingomonadales</taxon>
        <taxon>Erythrobacteraceae</taxon>
        <taxon>Croceicoccus</taxon>
    </lineage>
</organism>
<dbReference type="Gene3D" id="2.30.42.10">
    <property type="match status" value="1"/>
</dbReference>
<accession>A0A917DLL1</accession>